<evidence type="ECO:0000259" key="2">
    <source>
        <dbReference type="PROSITE" id="PS50983"/>
    </source>
</evidence>
<dbReference type="AlphaFoldDB" id="A0A2U1JK44"/>
<proteinExistence type="predicted"/>
<gene>
    <name evidence="3" type="ORF">DB895_07105</name>
</gene>
<dbReference type="PROSITE" id="PS50983">
    <property type="entry name" value="FE_B12_PBP"/>
    <property type="match status" value="1"/>
</dbReference>
<evidence type="ECO:0000313" key="3">
    <source>
        <dbReference type="EMBL" id="PWA05359.1"/>
    </source>
</evidence>
<dbReference type="Gene3D" id="3.40.50.1980">
    <property type="entry name" value="Nitrogenase molybdenum iron protein domain"/>
    <property type="match status" value="2"/>
</dbReference>
<accession>A0A2U1JK44</accession>
<keyword evidence="1" id="KW-0732">Signal</keyword>
<dbReference type="OrthoDB" id="9812528at2"/>
<organism evidence="3 4">
    <name type="scientific">Flavobacterium psychrotolerans</name>
    <dbReference type="NCBI Taxonomy" id="2169410"/>
    <lineage>
        <taxon>Bacteria</taxon>
        <taxon>Pseudomonadati</taxon>
        <taxon>Bacteroidota</taxon>
        <taxon>Flavobacteriia</taxon>
        <taxon>Flavobacteriales</taxon>
        <taxon>Flavobacteriaceae</taxon>
        <taxon>Flavobacterium</taxon>
    </lineage>
</organism>
<protein>
    <submittedName>
        <fullName evidence="3">ABC transporter substrate-binding protein</fullName>
    </submittedName>
</protein>
<dbReference type="InterPro" id="IPR050902">
    <property type="entry name" value="ABC_Transporter_SBP"/>
</dbReference>
<reference evidence="3 4" key="1">
    <citation type="submission" date="2018-04" db="EMBL/GenBank/DDBJ databases">
        <title>Flavobacterium sp. nov., isolated from glacier ice.</title>
        <authorList>
            <person name="Liu Q."/>
            <person name="Xin Y.-H."/>
        </authorList>
    </citation>
    <scope>NUCLEOTIDE SEQUENCE [LARGE SCALE GENOMIC DNA]</scope>
    <source>
        <strain evidence="3 4">RB1R5</strain>
    </source>
</reference>
<evidence type="ECO:0000313" key="4">
    <source>
        <dbReference type="Proteomes" id="UP000245449"/>
    </source>
</evidence>
<keyword evidence="4" id="KW-1185">Reference proteome</keyword>
<dbReference type="SUPFAM" id="SSF53807">
    <property type="entry name" value="Helical backbone' metal receptor"/>
    <property type="match status" value="1"/>
</dbReference>
<feature type="domain" description="Fe/B12 periplasmic-binding" evidence="2">
    <location>
        <begin position="96"/>
        <end position="368"/>
    </location>
</feature>
<dbReference type="Pfam" id="PF01497">
    <property type="entry name" value="Peripla_BP_2"/>
    <property type="match status" value="1"/>
</dbReference>
<dbReference type="EMBL" id="QCZI01000007">
    <property type="protein sequence ID" value="PWA05359.1"/>
    <property type="molecule type" value="Genomic_DNA"/>
</dbReference>
<comment type="caution">
    <text evidence="3">The sequence shown here is derived from an EMBL/GenBank/DDBJ whole genome shotgun (WGS) entry which is preliminary data.</text>
</comment>
<feature type="signal peptide" evidence="1">
    <location>
        <begin position="1"/>
        <end position="21"/>
    </location>
</feature>
<dbReference type="PANTHER" id="PTHR30535:SF34">
    <property type="entry name" value="MOLYBDATE-BINDING PROTEIN MOLA"/>
    <property type="match status" value="1"/>
</dbReference>
<dbReference type="Proteomes" id="UP000245449">
    <property type="component" value="Unassembled WGS sequence"/>
</dbReference>
<dbReference type="RefSeq" id="WP_116724671.1">
    <property type="nucleotide sequence ID" value="NZ_QCZI01000007.1"/>
</dbReference>
<evidence type="ECO:0000256" key="1">
    <source>
        <dbReference type="SAM" id="SignalP"/>
    </source>
</evidence>
<feature type="chain" id="PRO_5015668104" evidence="1">
    <location>
        <begin position="22"/>
        <end position="381"/>
    </location>
</feature>
<name>A0A2U1JK44_9FLAO</name>
<sequence>MKSFFLKFTLFLLALSLTECKQNDSNSVAAKKTNSENQIHYAKGFSIYKYKGFSVVNVSNPWPKANQNFTYILKEKNGIVPDSLKQYTTIAVPIQTIVVTSTTHIPSLEMLGVENSLIGFPHLEYISSEKVRTRIEQGKIRELGNNQDLNTEVLLDSAPDLIIGYGIDNNNPALDNLQKSGLKVMLNGDWNEETPLGKAEWIKFFGAIYGLDKKANSIFTTIENEYKKTMELALKAKTKPTVFAGAIYENQWFMPQGNSWGSYFIKDAFADYLWKETNGTGSLALSFETVLEKAKDADFWIGPGQFTSFKEMADANAHYMQFSAFKNKKVYSFSSKKGKTGGVIYYELAPNRPDLVLKDILKIVHPELLPDYKLFFFEPLK</sequence>
<dbReference type="PANTHER" id="PTHR30535">
    <property type="entry name" value="VITAMIN B12-BINDING PROTEIN"/>
    <property type="match status" value="1"/>
</dbReference>
<dbReference type="InterPro" id="IPR002491">
    <property type="entry name" value="ABC_transptr_periplasmic_BD"/>
</dbReference>
<dbReference type="GO" id="GO:0071281">
    <property type="term" value="P:cellular response to iron ion"/>
    <property type="evidence" value="ECO:0007669"/>
    <property type="project" value="TreeGrafter"/>
</dbReference>